<evidence type="ECO:0000256" key="2">
    <source>
        <dbReference type="ARBA" id="ARBA00010961"/>
    </source>
</evidence>
<reference evidence="7 8" key="1">
    <citation type="journal article" date="2019" name="Int. J. Syst. Evol. Microbiol.">
        <title>The Global Catalogue of Microorganisms (GCM) 10K type strain sequencing project: providing services to taxonomists for standard genome sequencing and annotation.</title>
        <authorList>
            <consortium name="The Broad Institute Genomics Platform"/>
            <consortium name="The Broad Institute Genome Sequencing Center for Infectious Disease"/>
            <person name="Wu L."/>
            <person name="Ma J."/>
        </authorList>
    </citation>
    <scope>NUCLEOTIDE SEQUENCE [LARGE SCALE GENOMIC DNA]</scope>
    <source>
        <strain evidence="7 8">JCM 13023</strain>
    </source>
</reference>
<evidence type="ECO:0000256" key="5">
    <source>
        <dbReference type="ARBA" id="ARBA00023172"/>
    </source>
</evidence>
<protein>
    <recommendedName>
        <fullName evidence="9">Mutator family transposase</fullName>
    </recommendedName>
</protein>
<dbReference type="Pfam" id="PF00872">
    <property type="entry name" value="Transposase_mut"/>
    <property type="match status" value="1"/>
</dbReference>
<sequence>MSKDTISRSTGKVFEEMSEWCNRPLDHVYPVIFMDALVRPHRTGPNEVGDASEAGVERLRHQLPGTHRPLNNQLNHNDQLHQPSDSP</sequence>
<evidence type="ECO:0000256" key="6">
    <source>
        <dbReference type="SAM" id="MobiDB-lite"/>
    </source>
</evidence>
<dbReference type="Proteomes" id="UP001500653">
    <property type="component" value="Unassembled WGS sequence"/>
</dbReference>
<evidence type="ECO:0008006" key="9">
    <source>
        <dbReference type="Google" id="ProtNLM"/>
    </source>
</evidence>
<comment type="similarity">
    <text evidence="2">Belongs to the transposase mutator family.</text>
</comment>
<evidence type="ECO:0000256" key="4">
    <source>
        <dbReference type="ARBA" id="ARBA00023125"/>
    </source>
</evidence>
<organism evidence="7 8">
    <name type="scientific">Prauserella halophila</name>
    <dbReference type="NCBI Taxonomy" id="185641"/>
    <lineage>
        <taxon>Bacteria</taxon>
        <taxon>Bacillati</taxon>
        <taxon>Actinomycetota</taxon>
        <taxon>Actinomycetes</taxon>
        <taxon>Pseudonocardiales</taxon>
        <taxon>Pseudonocardiaceae</taxon>
        <taxon>Prauserella</taxon>
    </lineage>
</organism>
<evidence type="ECO:0000256" key="3">
    <source>
        <dbReference type="ARBA" id="ARBA00022578"/>
    </source>
</evidence>
<keyword evidence="5" id="KW-0233">DNA recombination</keyword>
<keyword evidence="4" id="KW-0238">DNA-binding</keyword>
<feature type="compositionally biased region" description="Low complexity" evidence="6">
    <location>
        <begin position="70"/>
        <end position="87"/>
    </location>
</feature>
<dbReference type="EMBL" id="BAAALN010000016">
    <property type="protein sequence ID" value="GAA1248307.1"/>
    <property type="molecule type" value="Genomic_DNA"/>
</dbReference>
<proteinExistence type="inferred from homology"/>
<comment type="function">
    <text evidence="1">Required for the transposition of the insertion element.</text>
</comment>
<comment type="caution">
    <text evidence="7">The sequence shown here is derived from an EMBL/GenBank/DDBJ whole genome shotgun (WGS) entry which is preliminary data.</text>
</comment>
<name>A0ABN1WLH0_9PSEU</name>
<feature type="region of interest" description="Disordered" evidence="6">
    <location>
        <begin position="63"/>
        <end position="87"/>
    </location>
</feature>
<keyword evidence="3" id="KW-0815">Transposition</keyword>
<gene>
    <name evidence="7" type="ORF">GCM10009676_38270</name>
</gene>
<evidence type="ECO:0000313" key="8">
    <source>
        <dbReference type="Proteomes" id="UP001500653"/>
    </source>
</evidence>
<evidence type="ECO:0000256" key="1">
    <source>
        <dbReference type="ARBA" id="ARBA00002190"/>
    </source>
</evidence>
<dbReference type="InterPro" id="IPR001207">
    <property type="entry name" value="Transposase_mutator"/>
</dbReference>
<keyword evidence="8" id="KW-1185">Reference proteome</keyword>
<accession>A0ABN1WLH0</accession>
<evidence type="ECO:0000313" key="7">
    <source>
        <dbReference type="EMBL" id="GAA1248307.1"/>
    </source>
</evidence>